<dbReference type="EMBL" id="ML170164">
    <property type="protein sequence ID" value="TDL25346.1"/>
    <property type="molecule type" value="Genomic_DNA"/>
</dbReference>
<proteinExistence type="predicted"/>
<evidence type="ECO:0000313" key="2">
    <source>
        <dbReference type="EMBL" id="TDL25346.1"/>
    </source>
</evidence>
<dbReference type="Proteomes" id="UP000294933">
    <property type="component" value="Unassembled WGS sequence"/>
</dbReference>
<organism evidence="2 3">
    <name type="scientific">Rickenella mellea</name>
    <dbReference type="NCBI Taxonomy" id="50990"/>
    <lineage>
        <taxon>Eukaryota</taxon>
        <taxon>Fungi</taxon>
        <taxon>Dikarya</taxon>
        <taxon>Basidiomycota</taxon>
        <taxon>Agaricomycotina</taxon>
        <taxon>Agaricomycetes</taxon>
        <taxon>Hymenochaetales</taxon>
        <taxon>Rickenellaceae</taxon>
        <taxon>Rickenella</taxon>
    </lineage>
</organism>
<evidence type="ECO:0000256" key="1">
    <source>
        <dbReference type="SAM" id="Coils"/>
    </source>
</evidence>
<feature type="coiled-coil region" evidence="1">
    <location>
        <begin position="35"/>
        <end position="62"/>
    </location>
</feature>
<keyword evidence="1" id="KW-0175">Coiled coil</keyword>
<gene>
    <name evidence="2" type="ORF">BD410DRAFT_785274</name>
</gene>
<protein>
    <submittedName>
        <fullName evidence="2">Uncharacterized protein</fullName>
    </submittedName>
</protein>
<evidence type="ECO:0000313" key="3">
    <source>
        <dbReference type="Proteomes" id="UP000294933"/>
    </source>
</evidence>
<sequence length="260" mass="28774">MTLRLQNQELISRNDSLRIANKQLMRLKEDQTISIVALTATADDLSQQNAQLRNELLACRAERDEATLSPEPCSCTLADSVLSDDLDLGSDDGSDAWNETEDMRRELLETKEALTAVEATLDSVARDNKELRKELFDLRCGGSLASSREASTSTSGSWTPGRPSPFFNFFIDSAPDAESPIPPLAFELSSPSSPSFPFTPMSAAFPLTPYPPSPPIRFAARTNVSGNVRRALAARIPHSIKARKMRVLRNMDRRSRDEFI</sequence>
<keyword evidence="3" id="KW-1185">Reference proteome</keyword>
<name>A0A4Y7QDC5_9AGAM</name>
<dbReference type="VEuPathDB" id="FungiDB:BD410DRAFT_785274"/>
<accession>A0A4Y7QDC5</accession>
<reference evidence="2 3" key="1">
    <citation type="submission" date="2018-06" db="EMBL/GenBank/DDBJ databases">
        <title>A transcriptomic atlas of mushroom development highlights an independent origin of complex multicellularity.</title>
        <authorList>
            <consortium name="DOE Joint Genome Institute"/>
            <person name="Krizsan K."/>
            <person name="Almasi E."/>
            <person name="Merenyi Z."/>
            <person name="Sahu N."/>
            <person name="Viragh M."/>
            <person name="Koszo T."/>
            <person name="Mondo S."/>
            <person name="Kiss B."/>
            <person name="Balint B."/>
            <person name="Kues U."/>
            <person name="Barry K."/>
            <person name="Hegedus J.C."/>
            <person name="Henrissat B."/>
            <person name="Johnson J."/>
            <person name="Lipzen A."/>
            <person name="Ohm R."/>
            <person name="Nagy I."/>
            <person name="Pangilinan J."/>
            <person name="Yan J."/>
            <person name="Xiong Y."/>
            <person name="Grigoriev I.V."/>
            <person name="Hibbett D.S."/>
            <person name="Nagy L.G."/>
        </authorList>
    </citation>
    <scope>NUCLEOTIDE SEQUENCE [LARGE SCALE GENOMIC DNA]</scope>
    <source>
        <strain evidence="2 3">SZMC22713</strain>
    </source>
</reference>
<dbReference type="AlphaFoldDB" id="A0A4Y7QDC5"/>